<dbReference type="AlphaFoldDB" id="A0A6A6SXK3"/>
<organism evidence="8 9">
    <name type="scientific">Lophiostoma macrostomum CBS 122681</name>
    <dbReference type="NCBI Taxonomy" id="1314788"/>
    <lineage>
        <taxon>Eukaryota</taxon>
        <taxon>Fungi</taxon>
        <taxon>Dikarya</taxon>
        <taxon>Ascomycota</taxon>
        <taxon>Pezizomycotina</taxon>
        <taxon>Dothideomycetes</taxon>
        <taxon>Pleosporomycetidae</taxon>
        <taxon>Pleosporales</taxon>
        <taxon>Lophiostomataceae</taxon>
        <taxon>Lophiostoma</taxon>
    </lineage>
</organism>
<keyword evidence="4" id="KW-0804">Transcription</keyword>
<dbReference type="CDD" id="cd12148">
    <property type="entry name" value="fungal_TF_MHR"/>
    <property type="match status" value="1"/>
</dbReference>
<keyword evidence="2" id="KW-0805">Transcription regulation</keyword>
<feature type="domain" description="Zn(2)-C6 fungal-type" evidence="7">
    <location>
        <begin position="7"/>
        <end position="39"/>
    </location>
</feature>
<gene>
    <name evidence="8" type="ORF">K491DRAFT_606355</name>
</gene>
<dbReference type="InterPro" id="IPR001138">
    <property type="entry name" value="Zn2Cys6_DnaBD"/>
</dbReference>
<dbReference type="GO" id="GO:0005634">
    <property type="term" value="C:nucleus"/>
    <property type="evidence" value="ECO:0007669"/>
    <property type="project" value="UniProtKB-SubCell"/>
</dbReference>
<dbReference type="PANTHER" id="PTHR31845:SF17">
    <property type="entry name" value="ZN(II)2CYS6 TRANSCRIPTION FACTOR (EUROFUNG)"/>
    <property type="match status" value="1"/>
</dbReference>
<dbReference type="SMART" id="SM00066">
    <property type="entry name" value="GAL4"/>
    <property type="match status" value="1"/>
</dbReference>
<dbReference type="PROSITE" id="PS50048">
    <property type="entry name" value="ZN2_CY6_FUNGAL_2"/>
    <property type="match status" value="1"/>
</dbReference>
<keyword evidence="3" id="KW-0238">DNA-binding</keyword>
<keyword evidence="5" id="KW-0539">Nucleus</keyword>
<dbReference type="GO" id="GO:0000976">
    <property type="term" value="F:transcription cis-regulatory region binding"/>
    <property type="evidence" value="ECO:0007669"/>
    <property type="project" value="TreeGrafter"/>
</dbReference>
<dbReference type="Gene3D" id="4.10.240.10">
    <property type="entry name" value="Zn(2)-C6 fungal-type DNA-binding domain"/>
    <property type="match status" value="1"/>
</dbReference>
<dbReference type="GO" id="GO:0008270">
    <property type="term" value="F:zinc ion binding"/>
    <property type="evidence" value="ECO:0007669"/>
    <property type="project" value="InterPro"/>
</dbReference>
<dbReference type="InterPro" id="IPR036864">
    <property type="entry name" value="Zn2-C6_fun-type_DNA-bd_sf"/>
</dbReference>
<evidence type="ECO:0000256" key="4">
    <source>
        <dbReference type="ARBA" id="ARBA00023163"/>
    </source>
</evidence>
<dbReference type="InterPro" id="IPR051089">
    <property type="entry name" value="prtT"/>
</dbReference>
<dbReference type="Pfam" id="PF00172">
    <property type="entry name" value="Zn_clus"/>
    <property type="match status" value="1"/>
</dbReference>
<dbReference type="Proteomes" id="UP000799324">
    <property type="component" value="Unassembled WGS sequence"/>
</dbReference>
<proteinExistence type="predicted"/>
<dbReference type="PROSITE" id="PS00463">
    <property type="entry name" value="ZN2_CY6_FUNGAL_1"/>
    <property type="match status" value="1"/>
</dbReference>
<dbReference type="OrthoDB" id="3429912at2759"/>
<feature type="compositionally biased region" description="Low complexity" evidence="6">
    <location>
        <begin position="95"/>
        <end position="108"/>
    </location>
</feature>
<evidence type="ECO:0000256" key="3">
    <source>
        <dbReference type="ARBA" id="ARBA00023125"/>
    </source>
</evidence>
<evidence type="ECO:0000313" key="8">
    <source>
        <dbReference type="EMBL" id="KAF2651721.1"/>
    </source>
</evidence>
<evidence type="ECO:0000256" key="6">
    <source>
        <dbReference type="SAM" id="MobiDB-lite"/>
    </source>
</evidence>
<evidence type="ECO:0000259" key="7">
    <source>
        <dbReference type="PROSITE" id="PS50048"/>
    </source>
</evidence>
<protein>
    <recommendedName>
        <fullName evidence="7">Zn(2)-C6 fungal-type domain-containing protein</fullName>
    </recommendedName>
</protein>
<dbReference type="CDD" id="cd00067">
    <property type="entry name" value="GAL4"/>
    <property type="match status" value="1"/>
</dbReference>
<comment type="subcellular location">
    <subcellularLocation>
        <location evidence="1">Nucleus</location>
    </subcellularLocation>
</comment>
<reference evidence="8" key="1">
    <citation type="journal article" date="2020" name="Stud. Mycol.">
        <title>101 Dothideomycetes genomes: a test case for predicting lifestyles and emergence of pathogens.</title>
        <authorList>
            <person name="Haridas S."/>
            <person name="Albert R."/>
            <person name="Binder M."/>
            <person name="Bloem J."/>
            <person name="Labutti K."/>
            <person name="Salamov A."/>
            <person name="Andreopoulos B."/>
            <person name="Baker S."/>
            <person name="Barry K."/>
            <person name="Bills G."/>
            <person name="Bluhm B."/>
            <person name="Cannon C."/>
            <person name="Castanera R."/>
            <person name="Culley D."/>
            <person name="Daum C."/>
            <person name="Ezra D."/>
            <person name="Gonzalez J."/>
            <person name="Henrissat B."/>
            <person name="Kuo A."/>
            <person name="Liang C."/>
            <person name="Lipzen A."/>
            <person name="Lutzoni F."/>
            <person name="Magnuson J."/>
            <person name="Mondo S."/>
            <person name="Nolan M."/>
            <person name="Ohm R."/>
            <person name="Pangilinan J."/>
            <person name="Park H.-J."/>
            <person name="Ramirez L."/>
            <person name="Alfaro M."/>
            <person name="Sun H."/>
            <person name="Tritt A."/>
            <person name="Yoshinaga Y."/>
            <person name="Zwiers L.-H."/>
            <person name="Turgeon B."/>
            <person name="Goodwin S."/>
            <person name="Spatafora J."/>
            <person name="Crous P."/>
            <person name="Grigoriev I."/>
        </authorList>
    </citation>
    <scope>NUCLEOTIDE SEQUENCE</scope>
    <source>
        <strain evidence="8">CBS 122681</strain>
    </source>
</reference>
<evidence type="ECO:0000313" key="9">
    <source>
        <dbReference type="Proteomes" id="UP000799324"/>
    </source>
</evidence>
<feature type="region of interest" description="Disordered" evidence="6">
    <location>
        <begin position="95"/>
        <end position="125"/>
    </location>
</feature>
<keyword evidence="9" id="KW-1185">Reference proteome</keyword>
<accession>A0A6A6SXK3</accession>
<name>A0A6A6SXK3_9PLEO</name>
<evidence type="ECO:0000256" key="5">
    <source>
        <dbReference type="ARBA" id="ARBA00023242"/>
    </source>
</evidence>
<dbReference type="GO" id="GO:0000981">
    <property type="term" value="F:DNA-binding transcription factor activity, RNA polymerase II-specific"/>
    <property type="evidence" value="ECO:0007669"/>
    <property type="project" value="InterPro"/>
</dbReference>
<dbReference type="PANTHER" id="PTHR31845">
    <property type="entry name" value="FINGER DOMAIN PROTEIN, PUTATIVE-RELATED"/>
    <property type="match status" value="1"/>
</dbReference>
<evidence type="ECO:0000256" key="1">
    <source>
        <dbReference type="ARBA" id="ARBA00004123"/>
    </source>
</evidence>
<evidence type="ECO:0000256" key="2">
    <source>
        <dbReference type="ARBA" id="ARBA00023015"/>
    </source>
</evidence>
<sequence length="715" mass="78761">MASKQAACLNCRKSKIRCKRNSGAAICEKCEAGGSECIIPSFHIGRQKGVKNKRTGLDKAIYQIEEAIKRSKSDAVASEGTLEQLQHLLDEARGTVSETADTASSSTSLPFPPERDGAGLSSDDQLAVDGAENPLQLLARASDLRIISPSIIDPRITTPAATAVVSDREATSDNFQFFQPLRAKLDVGPDLDPIDIGLLSLEDAEMLLSFFHDKLAHTRWGLDPLVHTLPFVRNRSAFLFTALLTAAARFMASAAALQKRLLLHRRWLAQQIVFRKYRSVEIVLAFMVNVPWMSPGTHAGDDATSMHISLATGIALDLSLNKIVIPSWSFDQDILKRVPKSDCIEGKKALAIDGFEDVEQRSEWGQRLLRRRERVWIALFVLERGVCLARGRDYCVPITPLVKYCDRWHTEGISDPHDGSLVSMAVLRRDLDVLFNTVRSRCDSYRVIDVGSKVAQEIEATIDDFFNRWLATWTKAIGEGDHKTLPPYVEILVTHTRLSTYSGVINHPTAPLEVKRQFRASALSSALNVMRAAIQGEARLQSMPNNTVIMICFAACIALNLSTPSRGESNNLAPSVRNLIEETAIVLGRIGSTPSHRNGSGIIYGQYLRDLVKQAPVLETRPQPDLDNSVTASSASQNAVPISAIEPVVTYPQPQYPIATSWGEPLQFSSMSGNEVIETVMNAGGFDTSLFDISLDDANAFGWMDWMNPPDFGFQ</sequence>
<dbReference type="SUPFAM" id="SSF57701">
    <property type="entry name" value="Zn2/Cys6 DNA-binding domain"/>
    <property type="match status" value="1"/>
</dbReference>
<dbReference type="EMBL" id="MU004419">
    <property type="protein sequence ID" value="KAF2651721.1"/>
    <property type="molecule type" value="Genomic_DNA"/>
</dbReference>